<comment type="subcellular location">
    <subcellularLocation>
        <location evidence="1 7">Nucleus</location>
    </subcellularLocation>
</comment>
<dbReference type="Pfam" id="PF06470">
    <property type="entry name" value="SMC_hinge"/>
    <property type="match status" value="1"/>
</dbReference>
<dbReference type="PANTHER" id="PTHR18937">
    <property type="entry name" value="STRUCTURAL MAINTENANCE OF CHROMOSOMES SMC FAMILY MEMBER"/>
    <property type="match status" value="1"/>
</dbReference>
<proteinExistence type="inferred from homology"/>
<dbReference type="GO" id="GO:0005634">
    <property type="term" value="C:nucleus"/>
    <property type="evidence" value="ECO:0007669"/>
    <property type="project" value="UniProtKB-SubCell"/>
</dbReference>
<dbReference type="GO" id="GO:0003677">
    <property type="term" value="F:DNA binding"/>
    <property type="evidence" value="ECO:0007669"/>
    <property type="project" value="TreeGrafter"/>
</dbReference>
<keyword evidence="5 7" id="KW-0539">Nucleus</keyword>
<comment type="caution">
    <text evidence="11">The sequence shown here is derived from an EMBL/GenBank/DDBJ whole genome shotgun (WGS) entry which is preliminary data.</text>
</comment>
<evidence type="ECO:0000256" key="1">
    <source>
        <dbReference type="ARBA" id="ARBA00004123"/>
    </source>
</evidence>
<evidence type="ECO:0000256" key="6">
    <source>
        <dbReference type="ARBA" id="ARBA00023306"/>
    </source>
</evidence>
<dbReference type="Gene3D" id="3.40.50.300">
    <property type="entry name" value="P-loop containing nucleotide triphosphate hydrolases"/>
    <property type="match status" value="2"/>
</dbReference>
<evidence type="ECO:0000259" key="10">
    <source>
        <dbReference type="SMART" id="SM00968"/>
    </source>
</evidence>
<evidence type="ECO:0000313" key="11">
    <source>
        <dbReference type="EMBL" id="KAK4528827.1"/>
    </source>
</evidence>
<dbReference type="InterPro" id="IPR003395">
    <property type="entry name" value="RecF/RecN/SMC_N"/>
</dbReference>
<keyword evidence="12" id="KW-1185">Reference proteome</keyword>
<feature type="region of interest" description="Disordered" evidence="9">
    <location>
        <begin position="444"/>
        <end position="476"/>
    </location>
</feature>
<evidence type="ECO:0000256" key="8">
    <source>
        <dbReference type="SAM" id="Coils"/>
    </source>
</evidence>
<feature type="region of interest" description="Disordered" evidence="9">
    <location>
        <begin position="319"/>
        <end position="346"/>
    </location>
</feature>
<feature type="coiled-coil region" evidence="8">
    <location>
        <begin position="678"/>
        <end position="948"/>
    </location>
</feature>
<dbReference type="Pfam" id="PF02463">
    <property type="entry name" value="SMC_N"/>
    <property type="match status" value="1"/>
</dbReference>
<accession>A0AAV9INF4</accession>
<evidence type="ECO:0000256" key="3">
    <source>
        <dbReference type="ARBA" id="ARBA00022776"/>
    </source>
</evidence>
<dbReference type="Proteomes" id="UP001300502">
    <property type="component" value="Unassembled WGS sequence"/>
</dbReference>
<dbReference type="GO" id="GO:0007062">
    <property type="term" value="P:sister chromatid cohesion"/>
    <property type="evidence" value="ECO:0007669"/>
    <property type="project" value="TreeGrafter"/>
</dbReference>
<feature type="compositionally biased region" description="Basic and acidic residues" evidence="9">
    <location>
        <begin position="461"/>
        <end position="473"/>
    </location>
</feature>
<dbReference type="AlphaFoldDB" id="A0AAV9INF4"/>
<dbReference type="GO" id="GO:0008278">
    <property type="term" value="C:cohesin complex"/>
    <property type="evidence" value="ECO:0007669"/>
    <property type="project" value="TreeGrafter"/>
</dbReference>
<feature type="region of interest" description="Disordered" evidence="9">
    <location>
        <begin position="279"/>
        <end position="298"/>
    </location>
</feature>
<dbReference type="Gene3D" id="1.20.1060.20">
    <property type="match status" value="1"/>
</dbReference>
<dbReference type="SUPFAM" id="SSF57997">
    <property type="entry name" value="Tropomyosin"/>
    <property type="match status" value="1"/>
</dbReference>
<dbReference type="GO" id="GO:0005524">
    <property type="term" value="F:ATP binding"/>
    <property type="evidence" value="ECO:0007669"/>
    <property type="project" value="InterPro"/>
</dbReference>
<keyword evidence="2" id="KW-0132">Cell division</keyword>
<dbReference type="SUPFAM" id="SSF52540">
    <property type="entry name" value="P-loop containing nucleoside triphosphate hydrolases"/>
    <property type="match status" value="1"/>
</dbReference>
<dbReference type="GO" id="GO:0051301">
    <property type="term" value="P:cell division"/>
    <property type="evidence" value="ECO:0007669"/>
    <property type="project" value="UniProtKB-KW"/>
</dbReference>
<evidence type="ECO:0000256" key="9">
    <source>
        <dbReference type="SAM" id="MobiDB-lite"/>
    </source>
</evidence>
<comment type="similarity">
    <text evidence="7">Belongs to the SMC family.</text>
</comment>
<keyword evidence="3" id="KW-0498">Mitosis</keyword>
<dbReference type="EMBL" id="JANCYU010000070">
    <property type="protein sequence ID" value="KAK4528827.1"/>
    <property type="molecule type" value="Genomic_DNA"/>
</dbReference>
<reference evidence="11 12" key="1">
    <citation type="submission" date="2022-07" db="EMBL/GenBank/DDBJ databases">
        <title>Genome-wide signatures of adaptation to extreme environments.</title>
        <authorList>
            <person name="Cho C.H."/>
            <person name="Yoon H.S."/>
        </authorList>
    </citation>
    <scope>NUCLEOTIDE SEQUENCE [LARGE SCALE GENOMIC DNA]</scope>
    <source>
        <strain evidence="11 12">108.79 E11</strain>
    </source>
</reference>
<dbReference type="InterPro" id="IPR010935">
    <property type="entry name" value="SMC_hinge"/>
</dbReference>
<feature type="compositionally biased region" description="Polar residues" evidence="9">
    <location>
        <begin position="284"/>
        <end position="298"/>
    </location>
</feature>
<evidence type="ECO:0000256" key="7">
    <source>
        <dbReference type="PIRNR" id="PIRNR005719"/>
    </source>
</evidence>
<dbReference type="InterPro" id="IPR024704">
    <property type="entry name" value="SMC"/>
</dbReference>
<dbReference type="InterPro" id="IPR036277">
    <property type="entry name" value="SMC_hinge_sf"/>
</dbReference>
<keyword evidence="4 8" id="KW-0175">Coiled coil</keyword>
<evidence type="ECO:0000256" key="5">
    <source>
        <dbReference type="ARBA" id="ARBA00023242"/>
    </source>
</evidence>
<dbReference type="GO" id="GO:0016887">
    <property type="term" value="F:ATP hydrolysis activity"/>
    <property type="evidence" value="ECO:0007669"/>
    <property type="project" value="InterPro"/>
</dbReference>
<evidence type="ECO:0000313" key="12">
    <source>
        <dbReference type="Proteomes" id="UP001300502"/>
    </source>
</evidence>
<dbReference type="PIRSF" id="PIRSF005719">
    <property type="entry name" value="SMC"/>
    <property type="match status" value="1"/>
</dbReference>
<feature type="coiled-coil region" evidence="8">
    <location>
        <begin position="1032"/>
        <end position="1066"/>
    </location>
</feature>
<protein>
    <recommendedName>
        <fullName evidence="7">Structural maintenance of chromosomes protein</fullName>
    </recommendedName>
</protein>
<dbReference type="SMART" id="SM00968">
    <property type="entry name" value="SMC_hinge"/>
    <property type="match status" value="1"/>
</dbReference>
<gene>
    <name evidence="11" type="ORF">GAYE_SCF65G6774</name>
</gene>
<feature type="domain" description="SMC hinge" evidence="10">
    <location>
        <begin position="530"/>
        <end position="646"/>
    </location>
</feature>
<evidence type="ECO:0000256" key="2">
    <source>
        <dbReference type="ARBA" id="ARBA00022618"/>
    </source>
</evidence>
<dbReference type="InterPro" id="IPR027417">
    <property type="entry name" value="P-loop_NTPase"/>
</dbReference>
<evidence type="ECO:0000256" key="4">
    <source>
        <dbReference type="ARBA" id="ARBA00023054"/>
    </source>
</evidence>
<organism evidence="11 12">
    <name type="scientific">Galdieria yellowstonensis</name>
    <dbReference type="NCBI Taxonomy" id="3028027"/>
    <lineage>
        <taxon>Eukaryota</taxon>
        <taxon>Rhodophyta</taxon>
        <taxon>Bangiophyceae</taxon>
        <taxon>Galdieriales</taxon>
        <taxon>Galdieriaceae</taxon>
        <taxon>Galdieria</taxon>
    </lineage>
</organism>
<dbReference type="PANTHER" id="PTHR18937:SF12">
    <property type="entry name" value="STRUCTURAL MAINTENANCE OF CHROMOSOMES PROTEIN"/>
    <property type="match status" value="1"/>
</dbReference>
<feature type="compositionally biased region" description="Basic and acidic residues" evidence="9">
    <location>
        <begin position="324"/>
        <end position="334"/>
    </location>
</feature>
<dbReference type="Gene3D" id="3.30.70.1620">
    <property type="match status" value="1"/>
</dbReference>
<sequence length="1233" mass="142468">MVLLQAIDLENFKTYHPKVHIETRKGFNAVVGPNGCGKSNFMDALSFALGCRASSVRGKKLEDLISHNLSEEHNKGKRYATVRVTFSVQEEEKNKLELSEYVSTLEDEEHSLLILSRTITAEGTSEYAVAEKKVSQHEYFSVLAKLGLRNNAQTFLVFQNQIESLVFKTPKELTAMFEELSDSIEFKAQYEEALQQKQKLDEESAMFFQQRKALSSERKRYKEQSAEAKHYRELEERLNRVKSTKSLLHLYKYRIQTTELENELNKLRQELETSKDSLQDIESKLQQQRTTSANASKFKSATQKKLERLLQEVENLHLQQTTKESQKHEIEKQLTSKKRSQAALQDKISNTESEISKLRETLEDIEQALQITEREIASATTECTLSSEDYETYKNLKREVASTTSFLKQELETLQRNEQLISQQKRALEQKLEKALAEQAACTAEKNKNEEQFQRASSKLEQLRQEAESKTSEKQQLMTQRIQSLDRRKHLEQTLRVIQNELIECGAILHENDVQTRIEEAFTVMKRVFPGIKGKLRDLVYPVQSKYRNAFQVVFGNYLDAVVVDTSQTGAECISYLKQQRLGSMLFLPLADIRPKPIDEDLRRLGGSCKLLVDVLNCQPQYASAMRYAAGSTVICDTLEEARQVFSRVKRDHNKRIKLCSLDGTIINKSGFITGGYVDTEETDKRIQRQRIDELRTQQTTILDELSQLTTANLSRLDDKIEKLASDINTRQAQIELLNRELETLKSRKKQLVEELSRTHNVTVEHLQSQLEEKKRRYSEITQQVELITQQIRDQENQTFADFLSKFGLDDSVTFEEKYIQGLENLADKKNKLETQKVKLSRRLDYEYDSLQAARERLKILSAEIASAEQSSLSLLEEEESSRKKLEQLERQVAKLRLDLQTQSKSFEEENEKSRNLRKQLISIQEQINQAENQLGSKQEELNELKLARSELLRSCLLNEISIPLKGNRTLTDEDAIPEDDELDFDHLSRRYRDCKTEEDFAKVISELEDNEHQIVGELDKIAPNLLAGDKLQSVKARIEEVVQKYEATRQEAMEATRRFQKIRDERRKRFLSCFNVVSSNIDRVYKELTRNSVSQLGGTAYLALENYEEPYLYGIKYHAMPPAKRFRDMEQLSGGEKTLAALALIFAIQSYRPAPFIVLDEVDAALDRDNLEKVARYILQRSKMSCEQYIVISLKDKFYEMADALIGIYRDMDKSCSGVLLLDLNQFGQVAL</sequence>
<keyword evidence="6" id="KW-0131">Cell cycle</keyword>
<name>A0AAV9INF4_9RHOD</name>
<dbReference type="SUPFAM" id="SSF75553">
    <property type="entry name" value="Smc hinge domain"/>
    <property type="match status" value="1"/>
</dbReference>